<dbReference type="GO" id="GO:0005506">
    <property type="term" value="F:iron ion binding"/>
    <property type="evidence" value="ECO:0007669"/>
    <property type="project" value="InterPro"/>
</dbReference>
<keyword evidence="6" id="KW-0503">Monooxygenase</keyword>
<dbReference type="InParanoid" id="A0A5C3P7A7"/>
<evidence type="ECO:0000256" key="1">
    <source>
        <dbReference type="ARBA" id="ARBA00001971"/>
    </source>
</evidence>
<organism evidence="8 9">
    <name type="scientific">Polyporus arcularius HHB13444</name>
    <dbReference type="NCBI Taxonomy" id="1314778"/>
    <lineage>
        <taxon>Eukaryota</taxon>
        <taxon>Fungi</taxon>
        <taxon>Dikarya</taxon>
        <taxon>Basidiomycota</taxon>
        <taxon>Agaricomycotina</taxon>
        <taxon>Agaricomycetes</taxon>
        <taxon>Polyporales</taxon>
        <taxon>Polyporaceae</taxon>
        <taxon>Polyporus</taxon>
    </lineage>
</organism>
<dbReference type="Gene3D" id="1.10.630.10">
    <property type="entry name" value="Cytochrome P450"/>
    <property type="match status" value="1"/>
</dbReference>
<protein>
    <submittedName>
        <fullName evidence="8">Cytochrome P450</fullName>
    </submittedName>
</protein>
<name>A0A5C3P7A7_9APHY</name>
<dbReference type="InterPro" id="IPR036396">
    <property type="entry name" value="Cyt_P450_sf"/>
</dbReference>
<evidence type="ECO:0000256" key="3">
    <source>
        <dbReference type="ARBA" id="ARBA00022723"/>
    </source>
</evidence>
<dbReference type="AlphaFoldDB" id="A0A5C3P7A7"/>
<evidence type="ECO:0000256" key="5">
    <source>
        <dbReference type="PIRSR" id="PIRSR602401-1"/>
    </source>
</evidence>
<feature type="binding site" description="axial binding residue" evidence="5">
    <location>
        <position position="467"/>
    </location>
    <ligand>
        <name>heme</name>
        <dbReference type="ChEBI" id="CHEBI:30413"/>
    </ligand>
    <ligandPart>
        <name>Fe</name>
        <dbReference type="ChEBI" id="CHEBI:18248"/>
    </ligandPart>
</feature>
<comment type="pathway">
    <text evidence="2">Secondary metabolite biosynthesis.</text>
</comment>
<dbReference type="GO" id="GO:0020037">
    <property type="term" value="F:heme binding"/>
    <property type="evidence" value="ECO:0007669"/>
    <property type="project" value="InterPro"/>
</dbReference>
<dbReference type="STRING" id="1314778.A0A5C3P7A7"/>
<dbReference type="InterPro" id="IPR017972">
    <property type="entry name" value="Cyt_P450_CS"/>
</dbReference>
<evidence type="ECO:0000256" key="4">
    <source>
        <dbReference type="ARBA" id="ARBA00023004"/>
    </source>
</evidence>
<reference evidence="8 9" key="1">
    <citation type="journal article" date="2019" name="Nat. Ecol. Evol.">
        <title>Megaphylogeny resolves global patterns of mushroom evolution.</title>
        <authorList>
            <person name="Varga T."/>
            <person name="Krizsan K."/>
            <person name="Foldi C."/>
            <person name="Dima B."/>
            <person name="Sanchez-Garcia M."/>
            <person name="Sanchez-Ramirez S."/>
            <person name="Szollosi G.J."/>
            <person name="Szarkandi J.G."/>
            <person name="Papp V."/>
            <person name="Albert L."/>
            <person name="Andreopoulos W."/>
            <person name="Angelini C."/>
            <person name="Antonin V."/>
            <person name="Barry K.W."/>
            <person name="Bougher N.L."/>
            <person name="Buchanan P."/>
            <person name="Buyck B."/>
            <person name="Bense V."/>
            <person name="Catcheside P."/>
            <person name="Chovatia M."/>
            <person name="Cooper J."/>
            <person name="Damon W."/>
            <person name="Desjardin D."/>
            <person name="Finy P."/>
            <person name="Geml J."/>
            <person name="Haridas S."/>
            <person name="Hughes K."/>
            <person name="Justo A."/>
            <person name="Karasinski D."/>
            <person name="Kautmanova I."/>
            <person name="Kiss B."/>
            <person name="Kocsube S."/>
            <person name="Kotiranta H."/>
            <person name="LaButti K.M."/>
            <person name="Lechner B.E."/>
            <person name="Liimatainen K."/>
            <person name="Lipzen A."/>
            <person name="Lukacs Z."/>
            <person name="Mihaltcheva S."/>
            <person name="Morgado L.N."/>
            <person name="Niskanen T."/>
            <person name="Noordeloos M.E."/>
            <person name="Ohm R.A."/>
            <person name="Ortiz-Santana B."/>
            <person name="Ovrebo C."/>
            <person name="Racz N."/>
            <person name="Riley R."/>
            <person name="Savchenko A."/>
            <person name="Shiryaev A."/>
            <person name="Soop K."/>
            <person name="Spirin V."/>
            <person name="Szebenyi C."/>
            <person name="Tomsovsky M."/>
            <person name="Tulloss R.E."/>
            <person name="Uehling J."/>
            <person name="Grigoriev I.V."/>
            <person name="Vagvolgyi C."/>
            <person name="Papp T."/>
            <person name="Martin F.M."/>
            <person name="Miettinen O."/>
            <person name="Hibbett D.S."/>
            <person name="Nagy L.G."/>
        </authorList>
    </citation>
    <scope>NUCLEOTIDE SEQUENCE [LARGE SCALE GENOMIC DNA]</scope>
    <source>
        <strain evidence="8 9">HHB13444</strain>
    </source>
</reference>
<dbReference type="PANTHER" id="PTHR24305">
    <property type="entry name" value="CYTOCHROME P450"/>
    <property type="match status" value="1"/>
</dbReference>
<keyword evidence="6" id="KW-0560">Oxidoreductase</keyword>
<keyword evidence="3 5" id="KW-0479">Metal-binding</keyword>
<keyword evidence="9" id="KW-1185">Reference proteome</keyword>
<dbReference type="InterPro" id="IPR001128">
    <property type="entry name" value="Cyt_P450"/>
</dbReference>
<feature type="region of interest" description="Disordered" evidence="7">
    <location>
        <begin position="532"/>
        <end position="561"/>
    </location>
</feature>
<accession>A0A5C3P7A7</accession>
<comment type="cofactor">
    <cofactor evidence="1 5">
        <name>heme</name>
        <dbReference type="ChEBI" id="CHEBI:30413"/>
    </cofactor>
</comment>
<dbReference type="Pfam" id="PF00067">
    <property type="entry name" value="p450"/>
    <property type="match status" value="1"/>
</dbReference>
<dbReference type="GO" id="GO:0004497">
    <property type="term" value="F:monooxygenase activity"/>
    <property type="evidence" value="ECO:0007669"/>
    <property type="project" value="UniProtKB-KW"/>
</dbReference>
<gene>
    <name evidence="8" type="ORF">K466DRAFT_601725</name>
</gene>
<evidence type="ECO:0000256" key="7">
    <source>
        <dbReference type="SAM" id="MobiDB-lite"/>
    </source>
</evidence>
<keyword evidence="4 5" id="KW-0408">Iron</keyword>
<evidence type="ECO:0000313" key="8">
    <source>
        <dbReference type="EMBL" id="TFK84797.1"/>
    </source>
</evidence>
<evidence type="ECO:0000313" key="9">
    <source>
        <dbReference type="Proteomes" id="UP000308197"/>
    </source>
</evidence>
<dbReference type="PROSITE" id="PS00086">
    <property type="entry name" value="CYTOCHROME_P450"/>
    <property type="match status" value="1"/>
</dbReference>
<dbReference type="PANTHER" id="PTHR24305:SF218">
    <property type="entry name" value="P450, PUTATIVE (EUROFUNG)-RELATED"/>
    <property type="match status" value="1"/>
</dbReference>
<sequence>MLPFDRFLGSATSGHAVEVLIFLSILLGVYSAYQVFFSKLSIVPGPWYAAVSDLWLLSWSARLQQNSAIHALFQRYGPVVRIGPRRVVFCDRDAMKTVYSVHRLDKSNFYKALLADGHDHAITSITEAEHNRRRRHFASHYALSHIARFQPEINLCVLQLVEGLRDAPRGSTDSIDLLRHLLADIVRITVFGTKPQSVNNWKSGAPDPICQAIQDFPTWAILHSITPTLLFGALAHIPSAKWRRLYYSHDTLISFVKTSLEDNKAHYPQKSDMESATPLMLRLMKQSQYNSVSDQDIISECMAHLVGGTETSATTFGYMLWELSRREDIVHKLREELDEVISDRRTIPDHRELTMQPYLNAFINEGFRLYGGVSAVLERVVPPRQELRAHGAPVDSFHIMGYPMPPGTIVGTQAWSMHRDLDFFPNPDVFAPERWLHRDGDDNKDDAERLNKMSQYFIPFGVGTRACPGRYQAYMVFRITIAALVLSFDFIADPKETNERTMATRDAFATHPAAGECKLTFILNISISSHFPPDPPDPPDSAGCPVISEIAGDRRAPARPL</sequence>
<comment type="similarity">
    <text evidence="6">Belongs to the cytochrome P450 family.</text>
</comment>
<dbReference type="PRINTS" id="PR00385">
    <property type="entry name" value="P450"/>
</dbReference>
<evidence type="ECO:0000256" key="2">
    <source>
        <dbReference type="ARBA" id="ARBA00005179"/>
    </source>
</evidence>
<dbReference type="InterPro" id="IPR002401">
    <property type="entry name" value="Cyt_P450_E_grp-I"/>
</dbReference>
<dbReference type="SUPFAM" id="SSF48264">
    <property type="entry name" value="Cytochrome P450"/>
    <property type="match status" value="1"/>
</dbReference>
<dbReference type="EMBL" id="ML211293">
    <property type="protein sequence ID" value="TFK84797.1"/>
    <property type="molecule type" value="Genomic_DNA"/>
</dbReference>
<feature type="compositionally biased region" description="Basic and acidic residues" evidence="7">
    <location>
        <begin position="551"/>
        <end position="561"/>
    </location>
</feature>
<keyword evidence="5 6" id="KW-0349">Heme</keyword>
<dbReference type="GO" id="GO:0016705">
    <property type="term" value="F:oxidoreductase activity, acting on paired donors, with incorporation or reduction of molecular oxygen"/>
    <property type="evidence" value="ECO:0007669"/>
    <property type="project" value="InterPro"/>
</dbReference>
<dbReference type="Proteomes" id="UP000308197">
    <property type="component" value="Unassembled WGS sequence"/>
</dbReference>
<proteinExistence type="inferred from homology"/>
<evidence type="ECO:0000256" key="6">
    <source>
        <dbReference type="RuleBase" id="RU000461"/>
    </source>
</evidence>
<dbReference type="PRINTS" id="PR00463">
    <property type="entry name" value="EP450I"/>
</dbReference>
<dbReference type="InterPro" id="IPR050121">
    <property type="entry name" value="Cytochrome_P450_monoxygenase"/>
</dbReference>